<evidence type="ECO:0008006" key="7">
    <source>
        <dbReference type="Google" id="ProtNLM"/>
    </source>
</evidence>
<dbReference type="Pfam" id="PF00078">
    <property type="entry name" value="RVT_1"/>
    <property type="match status" value="1"/>
</dbReference>
<protein>
    <recommendedName>
        <fullName evidence="7">Reverse transcriptase</fullName>
    </recommendedName>
</protein>
<dbReference type="InterPro" id="IPR036691">
    <property type="entry name" value="Endo/exonu/phosph_ase_sf"/>
</dbReference>
<dbReference type="InterPro" id="IPR000477">
    <property type="entry name" value="RT_dom"/>
</dbReference>
<feature type="compositionally biased region" description="Basic and acidic residues" evidence="2">
    <location>
        <begin position="1406"/>
        <end position="1415"/>
    </location>
</feature>
<feature type="region of interest" description="Disordered" evidence="2">
    <location>
        <begin position="1390"/>
        <end position="1415"/>
    </location>
</feature>
<dbReference type="SUPFAM" id="SSF56672">
    <property type="entry name" value="DNA/RNA polymerases"/>
    <property type="match status" value="1"/>
</dbReference>
<dbReference type="CDD" id="cd09076">
    <property type="entry name" value="L1-EN"/>
    <property type="match status" value="1"/>
</dbReference>
<comment type="caution">
    <text evidence="5">The sequence shown here is derived from an EMBL/GenBank/DDBJ whole genome shotgun (WGS) entry which is preliminary data.</text>
</comment>
<feature type="compositionally biased region" description="Low complexity" evidence="2">
    <location>
        <begin position="63"/>
        <end position="80"/>
    </location>
</feature>
<dbReference type="InterPro" id="IPR012337">
    <property type="entry name" value="RNaseH-like_sf"/>
</dbReference>
<accession>A0A8H5C2M3</accession>
<dbReference type="InterPro" id="IPR002156">
    <property type="entry name" value="RNaseH_domain"/>
</dbReference>
<gene>
    <name evidence="5" type="ORF">D9758_017217</name>
</gene>
<dbReference type="SUPFAM" id="SSF53098">
    <property type="entry name" value="Ribonuclease H-like"/>
    <property type="match status" value="1"/>
</dbReference>
<name>A0A8H5C2M3_9AGAR</name>
<dbReference type="PANTHER" id="PTHR31635:SF196">
    <property type="entry name" value="REVERSE TRANSCRIPTASE DOMAIN-CONTAINING PROTEIN-RELATED"/>
    <property type="match status" value="1"/>
</dbReference>
<dbReference type="EMBL" id="JAACJM010000292">
    <property type="protein sequence ID" value="KAF5333023.1"/>
    <property type="molecule type" value="Genomic_DNA"/>
</dbReference>
<dbReference type="Pfam" id="PF00075">
    <property type="entry name" value="RNase_H"/>
    <property type="match status" value="1"/>
</dbReference>
<keyword evidence="1" id="KW-0175">Coiled coil</keyword>
<evidence type="ECO:0000256" key="1">
    <source>
        <dbReference type="SAM" id="Coils"/>
    </source>
</evidence>
<evidence type="ECO:0000259" key="4">
    <source>
        <dbReference type="PROSITE" id="PS50879"/>
    </source>
</evidence>
<evidence type="ECO:0000256" key="2">
    <source>
        <dbReference type="SAM" id="MobiDB-lite"/>
    </source>
</evidence>
<dbReference type="CDD" id="cd01650">
    <property type="entry name" value="RT_nLTR_like"/>
    <property type="match status" value="1"/>
</dbReference>
<dbReference type="OrthoDB" id="3047174at2759"/>
<dbReference type="SUPFAM" id="SSF56219">
    <property type="entry name" value="DNase I-like"/>
    <property type="match status" value="1"/>
</dbReference>
<keyword evidence="6" id="KW-1185">Reference proteome</keyword>
<evidence type="ECO:0000313" key="6">
    <source>
        <dbReference type="Proteomes" id="UP000559256"/>
    </source>
</evidence>
<dbReference type="PROSITE" id="PS50879">
    <property type="entry name" value="RNASE_H_1"/>
    <property type="match status" value="1"/>
</dbReference>
<dbReference type="PROSITE" id="PS50878">
    <property type="entry name" value="RT_POL"/>
    <property type="match status" value="1"/>
</dbReference>
<feature type="compositionally biased region" description="Polar residues" evidence="2">
    <location>
        <begin position="227"/>
        <end position="242"/>
    </location>
</feature>
<dbReference type="InterPro" id="IPR036397">
    <property type="entry name" value="RNaseH_sf"/>
</dbReference>
<dbReference type="InterPro" id="IPR043502">
    <property type="entry name" value="DNA/RNA_pol_sf"/>
</dbReference>
<feature type="domain" description="RNase H type-1" evidence="4">
    <location>
        <begin position="1457"/>
        <end position="1605"/>
    </location>
</feature>
<feature type="domain" description="Reverse transcriptase" evidence="3">
    <location>
        <begin position="809"/>
        <end position="1105"/>
    </location>
</feature>
<sequence length="1901" mass="216920">MTSTDRQCPLPRNHVRPLAGEKTGSSESVGWRLGKVIPTAKNSTPSQSRFQAGTTSSGLPAPGGVDDSSASCGSDDGAGSNTAVTVSRREPMRDATNQQRESALTNSSTSHVTSLSQEYLPQHSNTRSINIRMPDTNTNETVHPNALRINETQNSSPTVSTANTREKSQIVDLDQQTPTPPRSLEDQLMESLGMRMDEESYEQSQNRLNQLIDQIEEAMRSRLRTQVPHSHSTTHEPNTNPSRQERRTALRTGRRNKDTKASIKVASLNIRGYGPNENLEDNKNKWNYINQFVRQKRIGVLLVQETHMDESRRQKIQDKFSKRLVLRCSSNPDSPRAKGGVAIVLNKDLVDTSVLDETEVVPGRALLIRMHWHRDRNLKILVVYAPNVSGSDGKDNKEFWETLREYFDRNPSKRPDILAGDMNMVEAGVIDRLPARDDPEDAVEALDELKMSTQLRDGWRDTYPDTKAYTFHQTATGSQSRIDRIYATDAILTASREWKIEPTGVPGADHWMVSVLASHTDAPTIGRGRWAIPRHIIKDKTFMQYALKRGLKTDSEMNKIHTLGRTADRNAQLTWYRYKKDILEVARQRQRIVMPRLEKQLEELKGKLEQINNDQSLTEEERVELSATLTNDITVLERKQFQNTRTDTATRNRIEGEQISRYWSNLNKERKPRDVIYALRREEPGPDGWFETSPEGMAKRARDYHEGLQKEGQATDAEHQRMKQAMTDRVLSNLNTRLTEEQKTYLAMKCDRSDVVIALLSTKNYTSPGIDGATHELWKALYSRYVEDTRAGRPAFDIANLMTQAFNDIAMNGVITDTHFADGWMCPLYKKNDKCEIANYRPITLLNTDYKIFTKVLATKLGKVAPDLLHHNQAGFVPGRQISDQTKLIRMVMASAEQNGQNGLIISLDQEKAYDKVDHDYLWKTLEKFEFPKEFIETVQRLYKTAKTSVMINGIQSETYEVIRGVRQGDPLSCLIFDLAIEPLAAMLRNSHLQGFRIPGITERLIANLFADDTTVFLAASDDFKDLQDILDQWCMASTAKFNVNKTSIIPIGTEEYRQRVISTRRTIVYQYGMNPYLNVLPPNLHIAREGEAVRILGAWYGNKIDATQIWAPTIEKIDRVLERWAKGSPTMEGRRLITQMFAGGMSQYLTQVQGMPPEVEKRLAKRVSKYIWDEKEKNPVNKDATYLRINEGGRAVLDIPARNEAIELMWLKRYLSFGPDRPLWAVIADSLLATNTPRAEDNIPQRIKQNCFLQSWSTSSSPRSAQVPELRRMINVGQKYGIRIEGLAFARDILREMPIWHHIQADPRIKRLTNSQASKCLMEKHRLTTVGQAEDLAAPLVTTTERRSLHRRNDRCVCRDCQEVRQRHNCTHPHQCMLRAEELLNTLPQKWDPRREQPEDYEIGPDDHEGPQERNAETFDYRISTTGNLSDIFRIFTDETVPPSDEVLIRKVNAAEGPDTIIATDGSCMNNGQEDAIAGAGVFYGRNDARNKSIRLPRRIENRNIIQSNQIAELVAAMEAPEAITKNTQMSLETDSKYVISHLTTSLKKMEDIGYINVNNADIIRTMVARYRLHEAPIHIKWVKGHNGHEGNEAADALAGIAATRAQEDHLDLNIPQTLRITGAKLNALTQKLAYTAIRQRKATKTPDRPRTRAILTQVKLQVQSLFNVIPTDPVIWKSIRSRDLERKTRYFLWMVTNDAYMTGTHWQRANYPDEIKERAICQHDQKTEDITHILVGCESPGQGLIWDMTGRLWERKNRTLQWERPALGTIVGAGLAVFKTPGGARKSGEERLWRILIAESAYLIWRLRCERVIRKDNAPFTTREIENRWSNMINERLQLDRRMTSRKYGKKGISPNLVRATWQGLLDREHTLPDDWVTNSGVLVGIESDLRRQTGPRGR</sequence>
<dbReference type="PANTHER" id="PTHR31635">
    <property type="entry name" value="REVERSE TRANSCRIPTASE DOMAIN-CONTAINING PROTEIN-RELATED"/>
    <property type="match status" value="1"/>
</dbReference>
<dbReference type="Gene3D" id="3.30.420.10">
    <property type="entry name" value="Ribonuclease H-like superfamily/Ribonuclease H"/>
    <property type="match status" value="1"/>
</dbReference>
<dbReference type="Gene3D" id="3.60.10.10">
    <property type="entry name" value="Endonuclease/exonuclease/phosphatase"/>
    <property type="match status" value="1"/>
</dbReference>
<feature type="compositionally biased region" description="Polar residues" evidence="2">
    <location>
        <begin position="95"/>
        <end position="142"/>
    </location>
</feature>
<evidence type="ECO:0000259" key="3">
    <source>
        <dbReference type="PROSITE" id="PS50878"/>
    </source>
</evidence>
<evidence type="ECO:0000313" key="5">
    <source>
        <dbReference type="EMBL" id="KAF5333023.1"/>
    </source>
</evidence>
<feature type="compositionally biased region" description="Polar residues" evidence="2">
    <location>
        <begin position="150"/>
        <end position="163"/>
    </location>
</feature>
<dbReference type="InterPro" id="IPR005135">
    <property type="entry name" value="Endo/exonuclease/phosphatase"/>
</dbReference>
<dbReference type="GO" id="GO:0004523">
    <property type="term" value="F:RNA-DNA hybrid ribonuclease activity"/>
    <property type="evidence" value="ECO:0007669"/>
    <property type="project" value="InterPro"/>
</dbReference>
<dbReference type="GO" id="GO:0003676">
    <property type="term" value="F:nucleic acid binding"/>
    <property type="evidence" value="ECO:0007669"/>
    <property type="project" value="InterPro"/>
</dbReference>
<feature type="region of interest" description="Disordered" evidence="2">
    <location>
        <begin position="223"/>
        <end position="259"/>
    </location>
</feature>
<dbReference type="Proteomes" id="UP000559256">
    <property type="component" value="Unassembled WGS sequence"/>
</dbReference>
<feature type="coiled-coil region" evidence="1">
    <location>
        <begin position="587"/>
        <end position="621"/>
    </location>
</feature>
<feature type="coiled-coil region" evidence="1">
    <location>
        <begin position="194"/>
        <end position="221"/>
    </location>
</feature>
<feature type="compositionally biased region" description="Polar residues" evidence="2">
    <location>
        <begin position="40"/>
        <end position="58"/>
    </location>
</feature>
<dbReference type="CDD" id="cd09280">
    <property type="entry name" value="RNase_HI_eukaryote_like"/>
    <property type="match status" value="1"/>
</dbReference>
<organism evidence="5 6">
    <name type="scientific">Tetrapyrgos nigripes</name>
    <dbReference type="NCBI Taxonomy" id="182062"/>
    <lineage>
        <taxon>Eukaryota</taxon>
        <taxon>Fungi</taxon>
        <taxon>Dikarya</taxon>
        <taxon>Basidiomycota</taxon>
        <taxon>Agaricomycotina</taxon>
        <taxon>Agaricomycetes</taxon>
        <taxon>Agaricomycetidae</taxon>
        <taxon>Agaricales</taxon>
        <taxon>Marasmiineae</taxon>
        <taxon>Marasmiaceae</taxon>
        <taxon>Tetrapyrgos</taxon>
    </lineage>
</organism>
<dbReference type="Pfam" id="PF03372">
    <property type="entry name" value="Exo_endo_phos"/>
    <property type="match status" value="1"/>
</dbReference>
<feature type="region of interest" description="Disordered" evidence="2">
    <location>
        <begin position="1"/>
        <end position="184"/>
    </location>
</feature>
<reference evidence="5 6" key="1">
    <citation type="journal article" date="2020" name="ISME J.">
        <title>Uncovering the hidden diversity of litter-decomposition mechanisms in mushroom-forming fungi.</title>
        <authorList>
            <person name="Floudas D."/>
            <person name="Bentzer J."/>
            <person name="Ahren D."/>
            <person name="Johansson T."/>
            <person name="Persson P."/>
            <person name="Tunlid A."/>
        </authorList>
    </citation>
    <scope>NUCLEOTIDE SEQUENCE [LARGE SCALE GENOMIC DNA]</scope>
    <source>
        <strain evidence="5 6">CBS 291.85</strain>
    </source>
</reference>
<proteinExistence type="predicted"/>